<dbReference type="NCBIfam" id="TIGR02746">
    <property type="entry name" value="TraC-F-type"/>
    <property type="match status" value="1"/>
</dbReference>
<dbReference type="InterPro" id="IPR027417">
    <property type="entry name" value="P-loop_NTPase"/>
</dbReference>
<dbReference type="InterPro" id="IPR014117">
    <property type="entry name" value="TraC-F-type"/>
</dbReference>
<evidence type="ECO:0000313" key="2">
    <source>
        <dbReference type="EMBL" id="QTR54668.1"/>
    </source>
</evidence>
<dbReference type="Gene3D" id="3.40.50.300">
    <property type="entry name" value="P-loop containing nucleotide triphosphate hydrolases"/>
    <property type="match status" value="1"/>
</dbReference>
<dbReference type="Pfam" id="PF11130">
    <property type="entry name" value="TraC_F_IV"/>
    <property type="match status" value="1"/>
</dbReference>
<proteinExistence type="predicted"/>
<dbReference type="Proteomes" id="UP000672009">
    <property type="component" value="Chromosome"/>
</dbReference>
<organism evidence="2 3">
    <name type="scientific">Thiothrix unzii</name>
    <dbReference type="NCBI Taxonomy" id="111769"/>
    <lineage>
        <taxon>Bacteria</taxon>
        <taxon>Pseudomonadati</taxon>
        <taxon>Pseudomonadota</taxon>
        <taxon>Gammaproteobacteria</taxon>
        <taxon>Thiotrichales</taxon>
        <taxon>Thiotrichaceae</taxon>
        <taxon>Thiothrix</taxon>
    </lineage>
</organism>
<dbReference type="KEGG" id="tun:J9260_06150"/>
<dbReference type="Gene3D" id="1.10.8.730">
    <property type="match status" value="1"/>
</dbReference>
<dbReference type="CDD" id="cd01127">
    <property type="entry name" value="TrwB_TraG_TraD_VirD4"/>
    <property type="match status" value="1"/>
</dbReference>
<name>A0A975FBR3_9GAMM</name>
<protein>
    <submittedName>
        <fullName evidence="2">Type IV secretion system protein TraC</fullName>
    </submittedName>
</protein>
<dbReference type="PANTHER" id="PTHR38467">
    <property type="match status" value="1"/>
</dbReference>
<accession>A0A975FBR3</accession>
<dbReference type="RefSeq" id="WP_210220144.1">
    <property type="nucleotide sequence ID" value="NZ_CP072793.1"/>
</dbReference>
<dbReference type="InterPro" id="IPR043964">
    <property type="entry name" value="P-loop_TraG"/>
</dbReference>
<dbReference type="InterPro" id="IPR025955">
    <property type="entry name" value="TraC/Conjuga_ATPase"/>
</dbReference>
<reference evidence="2" key="1">
    <citation type="submission" date="2021-04" db="EMBL/GenBank/DDBJ databases">
        <title>Genomics, taxonomy and metabolism of representatives of sulfur bacteria of the genus Thiothrix: Thiothrix fructosivorans QT, Thiothrix unzii A1T and three new species, Thiothrix subterranea sp. nov., Thiothrix litoralis sp. nov. and 'Candidatus Thiothrix anitrata' sp. nov.</title>
        <authorList>
            <person name="Ravin N.V."/>
            <person name="Smolyakov D."/>
            <person name="Rudenko T.S."/>
            <person name="Mardanov A.V."/>
            <person name="Beletsky A.V."/>
            <person name="Markov N.D."/>
            <person name="Fomenkov A.I."/>
            <person name="Roberts R.J."/>
            <person name="Karnachuk O.V."/>
            <person name="Novikov A."/>
            <person name="Grabovich M.Y."/>
        </authorList>
    </citation>
    <scope>NUCLEOTIDE SEQUENCE</scope>
    <source>
        <strain evidence="2">A1</strain>
    </source>
</reference>
<gene>
    <name evidence="2" type="primary">traC</name>
    <name evidence="2" type="ORF">J9260_06150</name>
</gene>
<evidence type="ECO:0000259" key="1">
    <source>
        <dbReference type="Pfam" id="PF19044"/>
    </source>
</evidence>
<keyword evidence="3" id="KW-1185">Reference proteome</keyword>
<dbReference type="SUPFAM" id="SSF52540">
    <property type="entry name" value="P-loop containing nucleoside triphosphate hydrolases"/>
    <property type="match status" value="1"/>
</dbReference>
<feature type="domain" description="TraG P-loop" evidence="1">
    <location>
        <begin position="470"/>
        <end position="836"/>
    </location>
</feature>
<dbReference type="InterPro" id="IPR053155">
    <property type="entry name" value="F-pilin_assembly_TraC"/>
</dbReference>
<evidence type="ECO:0000313" key="3">
    <source>
        <dbReference type="Proteomes" id="UP000672009"/>
    </source>
</evidence>
<dbReference type="PANTHER" id="PTHR38467:SF1">
    <property type="entry name" value="CONJUGATIVE TRANSFER: ASSEMBLY"/>
    <property type="match status" value="1"/>
</dbReference>
<dbReference type="Pfam" id="PF19044">
    <property type="entry name" value="P-loop_TraG"/>
    <property type="match status" value="1"/>
</dbReference>
<dbReference type="EMBL" id="CP072793">
    <property type="protein sequence ID" value="QTR54668.1"/>
    <property type="molecule type" value="Genomic_DNA"/>
</dbReference>
<dbReference type="AlphaFoldDB" id="A0A975FBR3"/>
<sequence>MLAKLAALITPKNRRSTPDANVLRGEPPPSIAVFSEHFKRYGLADLLHYESYDPETQLYYNSLNAAFINPKERPKSYGFILEIPPSAGANEEMAKILLGMFNQQYPTGSTIQCCLYASPEIAGMCQAWVGARQSGSIYERMAQRRADYLLKGTRRSLFKDSTYLVRDYRCTFALMMPGNPDEGDISDALSLRDSLMGVLRAAGFPARVVAPPDLLALVDELVSPAREGDFKHLKPQYDAHVPLREQAVSREVNLQMKEDGLVIGDKAVRCLSVNSYPKEWSLAMMEDFIGDYFQETLQVPCAFVSTIGIQIPDREAMQRMVTLKASRAIQTADSPMAKFLPDLLNRGREWRKVQDDVDSGISLARVWHGVTLYPQLGLADQAESQVKSLYLSKGWKLEVDRFLQVQSFLAGLPGRFDPHLAQDFAQFKRLRTITQFNVVNTMPVLAEWSGTASPLLMLSGRRGQLMFIDMFDNNQGNYNGAVVASSGSGKSFFLNEIVSSVVGTGGRAWIIDVGRSYERTCKLLGGQFIEFTENAGININPFSTIREFDDDELTMLKQIVAQAIASEGGIDDLSMSWIEQAITSVWQDKGNTATFTDIAQFLLTHPDHRAKDMGEILFPYTKNGVYGRFFEGKSTLTFDNDLIVLELEELKSKKELQGIVLLIIMLRIQQEMYLGERNRRKICVIDEAWDLMSGGQATKFIETGYRRVRKYGGAFLTATQAVNDYYKNPAAQAAWENSDWVFMLRQKDESIEQLKASGRFSVGEYLGRVLRSIRTRHGGYSEVYIHMPGGGAVGRLIVDSYTAKVYSTKAEEVHAVNQLVARGYSLADAVEELVRQEEASKHGH</sequence>